<protein>
    <recommendedName>
        <fullName evidence="3">Bacterial surface antigen (D15) domain-containing protein</fullName>
    </recommendedName>
</protein>
<sequence>NVRPVLFVDGGKAWNESNHQSGGIAGSGPLALDGGMGLLFGSDGLRIDVARDLRAQRSPARVSVRLSQSF</sequence>
<evidence type="ECO:0000313" key="2">
    <source>
        <dbReference type="Proteomes" id="UP000697710"/>
    </source>
</evidence>
<comment type="caution">
    <text evidence="1">The sequence shown here is derived from an EMBL/GenBank/DDBJ whole genome shotgun (WGS) entry which is preliminary data.</text>
</comment>
<evidence type="ECO:0000313" key="1">
    <source>
        <dbReference type="EMBL" id="MCA9727196.1"/>
    </source>
</evidence>
<feature type="non-terminal residue" evidence="1">
    <location>
        <position position="1"/>
    </location>
</feature>
<organism evidence="1 2">
    <name type="scientific">Eiseniibacteriota bacterium</name>
    <dbReference type="NCBI Taxonomy" id="2212470"/>
    <lineage>
        <taxon>Bacteria</taxon>
        <taxon>Candidatus Eiseniibacteriota</taxon>
    </lineage>
</organism>
<dbReference type="EMBL" id="JAGQHR010000125">
    <property type="protein sequence ID" value="MCA9727196.1"/>
    <property type="molecule type" value="Genomic_DNA"/>
</dbReference>
<reference evidence="1" key="2">
    <citation type="journal article" date="2021" name="Microbiome">
        <title>Successional dynamics and alternative stable states in a saline activated sludge microbial community over 9 years.</title>
        <authorList>
            <person name="Wang Y."/>
            <person name="Ye J."/>
            <person name="Ju F."/>
            <person name="Liu L."/>
            <person name="Boyd J.A."/>
            <person name="Deng Y."/>
            <person name="Parks D.H."/>
            <person name="Jiang X."/>
            <person name="Yin X."/>
            <person name="Woodcroft B.J."/>
            <person name="Tyson G.W."/>
            <person name="Hugenholtz P."/>
            <person name="Polz M.F."/>
            <person name="Zhang T."/>
        </authorList>
    </citation>
    <scope>NUCLEOTIDE SEQUENCE</scope>
    <source>
        <strain evidence="1">HKST-UBA01</strain>
    </source>
</reference>
<proteinExistence type="predicted"/>
<gene>
    <name evidence="1" type="ORF">KC729_05885</name>
</gene>
<reference evidence="1" key="1">
    <citation type="submission" date="2020-04" db="EMBL/GenBank/DDBJ databases">
        <authorList>
            <person name="Zhang T."/>
        </authorList>
    </citation>
    <scope>NUCLEOTIDE SEQUENCE</scope>
    <source>
        <strain evidence="1">HKST-UBA01</strain>
    </source>
</reference>
<accession>A0A956RN63</accession>
<evidence type="ECO:0008006" key="3">
    <source>
        <dbReference type="Google" id="ProtNLM"/>
    </source>
</evidence>
<dbReference type="AlphaFoldDB" id="A0A956RN63"/>
<dbReference type="Proteomes" id="UP000697710">
    <property type="component" value="Unassembled WGS sequence"/>
</dbReference>
<name>A0A956RN63_UNCEI</name>